<dbReference type="EMBL" id="CM000782">
    <property type="protein sequence ID" value="AQK88735.1"/>
    <property type="molecule type" value="Genomic_DNA"/>
</dbReference>
<evidence type="ECO:0000256" key="5">
    <source>
        <dbReference type="ARBA" id="ARBA00022777"/>
    </source>
</evidence>
<evidence type="ECO:0000313" key="10">
    <source>
        <dbReference type="EMBL" id="AQK88733.1"/>
    </source>
</evidence>
<name>A0A1D6MDK6_MAIZE</name>
<dbReference type="PROSITE" id="PS00107">
    <property type="entry name" value="PROTEIN_KINASE_ATP"/>
    <property type="match status" value="1"/>
</dbReference>
<dbReference type="ExpressionAtlas" id="A0A1D6MDK6">
    <property type="expression patterns" value="baseline and differential"/>
</dbReference>
<dbReference type="InterPro" id="IPR011009">
    <property type="entry name" value="Kinase-like_dom_sf"/>
</dbReference>
<dbReference type="PROSITE" id="PS50011">
    <property type="entry name" value="PROTEIN_KINASE_DOM"/>
    <property type="match status" value="1"/>
</dbReference>
<dbReference type="EMBL" id="CM000782">
    <property type="protein sequence ID" value="AQK88733.1"/>
    <property type="molecule type" value="Genomic_DNA"/>
</dbReference>
<dbReference type="InterPro" id="IPR050117">
    <property type="entry name" value="MAPK"/>
</dbReference>
<dbReference type="InterPro" id="IPR003527">
    <property type="entry name" value="MAP_kinase_CS"/>
</dbReference>
<dbReference type="FunFam" id="3.30.200.20:FF:000046">
    <property type="entry name" value="Mitogen-activated protein kinase"/>
    <property type="match status" value="1"/>
</dbReference>
<feature type="region of interest" description="Disordered" evidence="8">
    <location>
        <begin position="93"/>
        <end position="115"/>
    </location>
</feature>
<keyword evidence="5 10" id="KW-0418">Kinase</keyword>
<comment type="similarity">
    <text evidence="1">Belongs to the protein kinase superfamily. CMGC Ser/Thr protein kinase family. MAP kinase subfamily.</text>
</comment>
<feature type="compositionally biased region" description="Low complexity" evidence="8">
    <location>
        <begin position="22"/>
        <end position="40"/>
    </location>
</feature>
<dbReference type="SMART" id="SM00220">
    <property type="entry name" value="S_TKc"/>
    <property type="match status" value="1"/>
</dbReference>
<dbReference type="GO" id="GO:0005524">
    <property type="term" value="F:ATP binding"/>
    <property type="evidence" value="ECO:0007669"/>
    <property type="project" value="UniProtKB-UniRule"/>
</dbReference>
<evidence type="ECO:0000256" key="4">
    <source>
        <dbReference type="ARBA" id="ARBA00022741"/>
    </source>
</evidence>
<organism evidence="10">
    <name type="scientific">Zea mays</name>
    <name type="common">Maize</name>
    <dbReference type="NCBI Taxonomy" id="4577"/>
    <lineage>
        <taxon>Eukaryota</taxon>
        <taxon>Viridiplantae</taxon>
        <taxon>Streptophyta</taxon>
        <taxon>Embryophyta</taxon>
        <taxon>Tracheophyta</taxon>
        <taxon>Spermatophyta</taxon>
        <taxon>Magnoliopsida</taxon>
        <taxon>Liliopsida</taxon>
        <taxon>Poales</taxon>
        <taxon>Poaceae</taxon>
        <taxon>PACMAD clade</taxon>
        <taxon>Panicoideae</taxon>
        <taxon>Andropogonodae</taxon>
        <taxon>Andropogoneae</taxon>
        <taxon>Tripsacinae</taxon>
        <taxon>Zea</taxon>
    </lineage>
</organism>
<evidence type="ECO:0000256" key="1">
    <source>
        <dbReference type="ARBA" id="ARBA00008832"/>
    </source>
</evidence>
<sequence length="321" mass="36519">MGGRARSFLRWLRHRSRRVSSSSSCSFHLTSTTANNNDSTDTSEDLRARSLPHQHRAGEEREVEAEEEREVGEEIAAEGPEPASEVCIVLGDPEPGAGPRAPLRTEPPRMDPSKKESEFFTEYGEASRYQVSEVIGKGSYGVVAAAVDTQTGERVAIKKIVDVFDHVSDATRILREIKLLRLLRHPDLVEIKHIMLPPSRREFRDIYVIFELMESDLHQVIKANDDLTAEHHQFFLYQLLRGMKYIHAASVFHRDLKPKNILANADCKLKICDFGLARVSFNDTPSAIFWTDYVATRWYRAPELCGSFFSKGRMLCISWIL</sequence>
<keyword evidence="4 7" id="KW-0547">Nucleotide-binding</keyword>
<feature type="domain" description="Protein kinase" evidence="9">
    <location>
        <begin position="129"/>
        <end position="321"/>
    </location>
</feature>
<accession>A0A1D6MDK6</accession>
<keyword evidence="2" id="KW-0723">Serine/threonine-protein kinase</keyword>
<evidence type="ECO:0000256" key="8">
    <source>
        <dbReference type="SAM" id="MobiDB-lite"/>
    </source>
</evidence>
<dbReference type="FunFam" id="1.10.510.10:FF:000283">
    <property type="entry name" value="Mitogen-activated protein kinase"/>
    <property type="match status" value="1"/>
</dbReference>
<evidence type="ECO:0000256" key="7">
    <source>
        <dbReference type="PROSITE-ProRule" id="PRU10141"/>
    </source>
</evidence>
<dbReference type="SUPFAM" id="SSF56112">
    <property type="entry name" value="Protein kinase-like (PK-like)"/>
    <property type="match status" value="1"/>
</dbReference>
<dbReference type="InterPro" id="IPR000719">
    <property type="entry name" value="Prot_kinase_dom"/>
</dbReference>
<dbReference type="Gene3D" id="1.10.510.10">
    <property type="entry name" value="Transferase(Phosphotransferase) domain 1"/>
    <property type="match status" value="1"/>
</dbReference>
<reference evidence="10" key="1">
    <citation type="submission" date="2015-12" db="EMBL/GenBank/DDBJ databases">
        <title>Update maize B73 reference genome by single molecule sequencing technologies.</title>
        <authorList>
            <consortium name="Maize Genome Sequencing Project"/>
            <person name="Ware D."/>
        </authorList>
    </citation>
    <scope>NUCLEOTIDE SEQUENCE</scope>
    <source>
        <tissue evidence="10">Seedling</tissue>
    </source>
</reference>
<dbReference type="Gene3D" id="3.30.200.20">
    <property type="entry name" value="Phosphorylase Kinase, domain 1"/>
    <property type="match status" value="1"/>
</dbReference>
<evidence type="ECO:0000256" key="6">
    <source>
        <dbReference type="ARBA" id="ARBA00022840"/>
    </source>
</evidence>
<dbReference type="AlphaFoldDB" id="A0A1D6MDK6"/>
<dbReference type="PANTHER" id="PTHR24055">
    <property type="entry name" value="MITOGEN-ACTIVATED PROTEIN KINASE"/>
    <property type="match status" value="1"/>
</dbReference>
<feature type="binding site" evidence="7">
    <location>
        <position position="159"/>
    </location>
    <ligand>
        <name>ATP</name>
        <dbReference type="ChEBI" id="CHEBI:30616"/>
    </ligand>
</feature>
<dbReference type="PROSITE" id="PS01351">
    <property type="entry name" value="MAPK"/>
    <property type="match status" value="1"/>
</dbReference>
<proteinExistence type="inferred from homology"/>
<feature type="compositionally biased region" description="Acidic residues" evidence="8">
    <location>
        <begin position="61"/>
        <end position="70"/>
    </location>
</feature>
<feature type="region of interest" description="Disordered" evidence="8">
    <location>
        <begin position="22"/>
        <end position="70"/>
    </location>
</feature>
<protein>
    <submittedName>
        <fullName evidence="10">Putative MAP kinase family protein</fullName>
    </submittedName>
</protein>
<evidence type="ECO:0000256" key="2">
    <source>
        <dbReference type="ARBA" id="ARBA00022527"/>
    </source>
</evidence>
<dbReference type="Pfam" id="PF00069">
    <property type="entry name" value="Pkinase"/>
    <property type="match status" value="1"/>
</dbReference>
<keyword evidence="6 7" id="KW-0067">ATP-binding</keyword>
<dbReference type="InterPro" id="IPR017441">
    <property type="entry name" value="Protein_kinase_ATP_BS"/>
</dbReference>
<dbReference type="GO" id="GO:0004707">
    <property type="term" value="F:MAP kinase activity"/>
    <property type="evidence" value="ECO:0007669"/>
    <property type="project" value="InterPro"/>
</dbReference>
<keyword evidence="3" id="KW-0808">Transferase</keyword>
<evidence type="ECO:0000256" key="3">
    <source>
        <dbReference type="ARBA" id="ARBA00022679"/>
    </source>
</evidence>
<gene>
    <name evidence="10" type="ORF">ZEAMMB73_Zm00001d039105</name>
</gene>
<feature type="compositionally biased region" description="Basic and acidic residues" evidence="8">
    <location>
        <begin position="106"/>
        <end position="115"/>
    </location>
</feature>
<evidence type="ECO:0000259" key="9">
    <source>
        <dbReference type="PROSITE" id="PS50011"/>
    </source>
</evidence>